<dbReference type="InterPro" id="IPR050975">
    <property type="entry name" value="Sleep_regulator"/>
</dbReference>
<protein>
    <recommendedName>
        <fullName evidence="6">Protein quiver</fullName>
    </recommendedName>
</protein>
<sequence>MQLCAAIVFLVCCAGFCGAIRCYSCVSTTDSNCADEFSPVGITLESNCDYCSKSKGKIGSVQYVVRKCESNYYGSSECHSVSVSGMDVNVCSCNTDLCNSGPRVAASFAIGVIPIYLFLRSL</sequence>
<name>A0A9D4E6S6_DREPO</name>
<reference evidence="4" key="2">
    <citation type="submission" date="2020-11" db="EMBL/GenBank/DDBJ databases">
        <authorList>
            <person name="McCartney M.A."/>
            <person name="Auch B."/>
            <person name="Kono T."/>
            <person name="Mallez S."/>
            <person name="Becker A."/>
            <person name="Gohl D.M."/>
            <person name="Silverstein K.A.T."/>
            <person name="Koren S."/>
            <person name="Bechman K.B."/>
            <person name="Herman A."/>
            <person name="Abrahante J.E."/>
            <person name="Garbe J."/>
        </authorList>
    </citation>
    <scope>NUCLEOTIDE SEQUENCE</scope>
    <source>
        <strain evidence="4">Duluth1</strain>
        <tissue evidence="4">Whole animal</tissue>
    </source>
</reference>
<dbReference type="PANTHER" id="PTHR33562:SF28">
    <property type="entry name" value="PROTEIN QUIVER"/>
    <property type="match status" value="1"/>
</dbReference>
<evidence type="ECO:0000313" key="5">
    <source>
        <dbReference type="Proteomes" id="UP000828390"/>
    </source>
</evidence>
<organism evidence="4 5">
    <name type="scientific">Dreissena polymorpha</name>
    <name type="common">Zebra mussel</name>
    <name type="synonym">Mytilus polymorpha</name>
    <dbReference type="NCBI Taxonomy" id="45954"/>
    <lineage>
        <taxon>Eukaryota</taxon>
        <taxon>Metazoa</taxon>
        <taxon>Spiralia</taxon>
        <taxon>Lophotrochozoa</taxon>
        <taxon>Mollusca</taxon>
        <taxon>Bivalvia</taxon>
        <taxon>Autobranchia</taxon>
        <taxon>Heteroconchia</taxon>
        <taxon>Euheterodonta</taxon>
        <taxon>Imparidentia</taxon>
        <taxon>Neoheterodontei</taxon>
        <taxon>Myida</taxon>
        <taxon>Dreissenoidea</taxon>
        <taxon>Dreissenidae</taxon>
        <taxon>Dreissena</taxon>
    </lineage>
</organism>
<comment type="caution">
    <text evidence="4">The sequence shown here is derived from an EMBL/GenBank/DDBJ whole genome shotgun (WGS) entry which is preliminary data.</text>
</comment>
<reference evidence="4" key="1">
    <citation type="journal article" date="2019" name="bioRxiv">
        <title>The Genome of the Zebra Mussel, Dreissena polymorpha: A Resource for Invasive Species Research.</title>
        <authorList>
            <person name="McCartney M.A."/>
            <person name="Auch B."/>
            <person name="Kono T."/>
            <person name="Mallez S."/>
            <person name="Zhang Y."/>
            <person name="Obille A."/>
            <person name="Becker A."/>
            <person name="Abrahante J.E."/>
            <person name="Garbe J."/>
            <person name="Badalamenti J.P."/>
            <person name="Herman A."/>
            <person name="Mangelson H."/>
            <person name="Liachko I."/>
            <person name="Sullivan S."/>
            <person name="Sone E.D."/>
            <person name="Koren S."/>
            <person name="Silverstein K.A.T."/>
            <person name="Beckman K.B."/>
            <person name="Gohl D.M."/>
        </authorList>
    </citation>
    <scope>NUCLEOTIDE SEQUENCE</scope>
    <source>
        <strain evidence="4">Duluth1</strain>
        <tissue evidence="4">Whole animal</tissue>
    </source>
</reference>
<dbReference type="EMBL" id="JAIWYP010000009">
    <property type="protein sequence ID" value="KAH3774158.1"/>
    <property type="molecule type" value="Genomic_DNA"/>
</dbReference>
<dbReference type="AlphaFoldDB" id="A0A9D4E6S6"/>
<keyword evidence="5" id="KW-1185">Reference proteome</keyword>
<keyword evidence="2" id="KW-0325">Glycoprotein</keyword>
<accession>A0A9D4E6S6</accession>
<dbReference type="GO" id="GO:0030431">
    <property type="term" value="P:sleep"/>
    <property type="evidence" value="ECO:0007669"/>
    <property type="project" value="InterPro"/>
</dbReference>
<proteinExistence type="predicted"/>
<gene>
    <name evidence="4" type="ORF">DPMN_175532</name>
</gene>
<keyword evidence="1 3" id="KW-0732">Signal</keyword>
<evidence type="ECO:0008006" key="6">
    <source>
        <dbReference type="Google" id="ProtNLM"/>
    </source>
</evidence>
<evidence type="ECO:0000256" key="1">
    <source>
        <dbReference type="ARBA" id="ARBA00022729"/>
    </source>
</evidence>
<feature type="chain" id="PRO_5038832736" description="Protein quiver" evidence="3">
    <location>
        <begin position="20"/>
        <end position="122"/>
    </location>
</feature>
<evidence type="ECO:0000256" key="2">
    <source>
        <dbReference type="ARBA" id="ARBA00023180"/>
    </source>
</evidence>
<dbReference type="GO" id="GO:0032222">
    <property type="term" value="P:regulation of synaptic transmission, cholinergic"/>
    <property type="evidence" value="ECO:0007669"/>
    <property type="project" value="InterPro"/>
</dbReference>
<dbReference type="PANTHER" id="PTHR33562">
    <property type="entry name" value="ATILLA, ISOFORM B-RELATED-RELATED"/>
    <property type="match status" value="1"/>
</dbReference>
<dbReference type="InterPro" id="IPR031424">
    <property type="entry name" value="QVR-like"/>
</dbReference>
<evidence type="ECO:0000256" key="3">
    <source>
        <dbReference type="SAM" id="SignalP"/>
    </source>
</evidence>
<dbReference type="Pfam" id="PF17064">
    <property type="entry name" value="QVR"/>
    <property type="match status" value="1"/>
</dbReference>
<dbReference type="Proteomes" id="UP000828390">
    <property type="component" value="Unassembled WGS sequence"/>
</dbReference>
<dbReference type="SUPFAM" id="SSF57302">
    <property type="entry name" value="Snake toxin-like"/>
    <property type="match status" value="1"/>
</dbReference>
<feature type="signal peptide" evidence="3">
    <location>
        <begin position="1"/>
        <end position="19"/>
    </location>
</feature>
<evidence type="ECO:0000313" key="4">
    <source>
        <dbReference type="EMBL" id="KAH3774158.1"/>
    </source>
</evidence>
<dbReference type="InterPro" id="IPR045860">
    <property type="entry name" value="Snake_toxin-like_sf"/>
</dbReference>